<evidence type="ECO:0000256" key="2">
    <source>
        <dbReference type="SAM" id="SignalP"/>
    </source>
</evidence>
<proteinExistence type="predicted"/>
<reference evidence="4" key="1">
    <citation type="submission" date="2022-11" db="UniProtKB">
        <authorList>
            <consortium name="WormBaseParasite"/>
        </authorList>
    </citation>
    <scope>IDENTIFICATION</scope>
</reference>
<name>A0A914BZ86_9BILA</name>
<dbReference type="InterPro" id="IPR022559">
    <property type="entry name" value="SUP-1-like"/>
</dbReference>
<dbReference type="PANTHER" id="PTHR34149:SF2">
    <property type="entry name" value="PROTEIN CBG11905"/>
    <property type="match status" value="1"/>
</dbReference>
<organism evidence="3 4">
    <name type="scientific">Acrobeloides nanus</name>
    <dbReference type="NCBI Taxonomy" id="290746"/>
    <lineage>
        <taxon>Eukaryota</taxon>
        <taxon>Metazoa</taxon>
        <taxon>Ecdysozoa</taxon>
        <taxon>Nematoda</taxon>
        <taxon>Chromadorea</taxon>
        <taxon>Rhabditida</taxon>
        <taxon>Tylenchina</taxon>
        <taxon>Cephalobomorpha</taxon>
        <taxon>Cephaloboidea</taxon>
        <taxon>Cephalobidae</taxon>
        <taxon>Acrobeloides</taxon>
    </lineage>
</organism>
<dbReference type="PANTHER" id="PTHR34149">
    <property type="entry name" value="PROTEIN CBG11905-RELATED"/>
    <property type="match status" value="1"/>
</dbReference>
<keyword evidence="1" id="KW-0472">Membrane</keyword>
<keyword evidence="1" id="KW-0812">Transmembrane</keyword>
<dbReference type="Pfam" id="PF10853">
    <property type="entry name" value="DUF2650"/>
    <property type="match status" value="1"/>
</dbReference>
<dbReference type="AlphaFoldDB" id="A0A914BZ86"/>
<protein>
    <submittedName>
        <fullName evidence="4">Uncharacterized protein</fullName>
    </submittedName>
</protein>
<evidence type="ECO:0000256" key="1">
    <source>
        <dbReference type="SAM" id="Phobius"/>
    </source>
</evidence>
<feature type="chain" id="PRO_5037563569" evidence="2">
    <location>
        <begin position="30"/>
        <end position="112"/>
    </location>
</feature>
<evidence type="ECO:0000313" key="4">
    <source>
        <dbReference type="WBParaSite" id="ACRNAN_Path_1346.g5290.t1"/>
    </source>
</evidence>
<accession>A0A914BZ86</accession>
<feature type="signal peptide" evidence="2">
    <location>
        <begin position="1"/>
        <end position="29"/>
    </location>
</feature>
<dbReference type="Proteomes" id="UP000887540">
    <property type="component" value="Unplaced"/>
</dbReference>
<sequence length="112" mass="12617">MTFFSHKPLFGCLVLFAVFMALYPASSSADVIDDVKNLRPFEIKRSMLGCPVPIVGKSCPESSPLYYFGCCGDLDSQCCFRLQDWVWILIIVLILSVVASLIVNFIRCLFCY</sequence>
<keyword evidence="2" id="KW-0732">Signal</keyword>
<evidence type="ECO:0000313" key="3">
    <source>
        <dbReference type="Proteomes" id="UP000887540"/>
    </source>
</evidence>
<feature type="transmembrane region" description="Helical" evidence="1">
    <location>
        <begin position="85"/>
        <end position="106"/>
    </location>
</feature>
<keyword evidence="3" id="KW-1185">Reference proteome</keyword>
<keyword evidence="1" id="KW-1133">Transmembrane helix</keyword>
<dbReference type="WBParaSite" id="ACRNAN_Path_1346.g5290.t1">
    <property type="protein sequence ID" value="ACRNAN_Path_1346.g5290.t1"/>
    <property type="gene ID" value="ACRNAN_Path_1346.g5290"/>
</dbReference>